<proteinExistence type="predicted"/>
<sequence length="78" mass="8679">MDSGAPFIDTYETPDCKYLAVVALEEPFNQEFVSVVGIADAMPNQLRLPALVSRSLQHRKLPQLPAMLTPQRSWNHGA</sequence>
<dbReference type="EMBL" id="LXEY01000010">
    <property type="protein sequence ID" value="OAV62589.1"/>
    <property type="molecule type" value="Genomic_DNA"/>
</dbReference>
<accession>A0A1B7M222</accession>
<gene>
    <name evidence="1" type="ORF">A6F49_05320</name>
</gene>
<protein>
    <submittedName>
        <fullName evidence="1">Uncharacterized protein</fullName>
    </submittedName>
</protein>
<dbReference type="RefSeq" id="WP_043056930.1">
    <property type="nucleotide sequence ID" value="NZ_LXEY01000010.1"/>
</dbReference>
<evidence type="ECO:0000313" key="1">
    <source>
        <dbReference type="EMBL" id="OAV62589.1"/>
    </source>
</evidence>
<dbReference type="STRING" id="1837282.A6F49_05320"/>
<dbReference type="InterPro" id="IPR044855">
    <property type="entry name" value="CoA-Trfase_III_dom3_sf"/>
</dbReference>
<keyword evidence="2" id="KW-1185">Reference proteome</keyword>
<reference evidence="1 2" key="1">
    <citation type="submission" date="2016-04" db="EMBL/GenBank/DDBJ databases">
        <title>First whole genome shotgun sequence of the bacterium Enteractinococcus sp. strain UASWS1574.</title>
        <authorList>
            <person name="Crovadore J."/>
            <person name="Chablais R."/>
            <person name="Lefort F."/>
        </authorList>
    </citation>
    <scope>NUCLEOTIDE SEQUENCE [LARGE SCALE GENOMIC DNA]</scope>
    <source>
        <strain evidence="1 2">UASWS1574</strain>
    </source>
</reference>
<name>A0A1B7M222_9MICC</name>
<dbReference type="OrthoDB" id="9797653at2"/>
<evidence type="ECO:0000313" key="2">
    <source>
        <dbReference type="Proteomes" id="UP000078292"/>
    </source>
</evidence>
<dbReference type="AlphaFoldDB" id="A0A1B7M222"/>
<comment type="caution">
    <text evidence="1">The sequence shown here is derived from an EMBL/GenBank/DDBJ whole genome shotgun (WGS) entry which is preliminary data.</text>
</comment>
<organism evidence="1 2">
    <name type="scientific">Enteractinococcus helveticum</name>
    <dbReference type="NCBI Taxonomy" id="1837282"/>
    <lineage>
        <taxon>Bacteria</taxon>
        <taxon>Bacillati</taxon>
        <taxon>Actinomycetota</taxon>
        <taxon>Actinomycetes</taxon>
        <taxon>Micrococcales</taxon>
        <taxon>Micrococcaceae</taxon>
    </lineage>
</organism>
<dbReference type="Gene3D" id="3.30.1540.10">
    <property type="entry name" value="formyl-coa transferase, domain 3"/>
    <property type="match status" value="1"/>
</dbReference>
<dbReference type="Proteomes" id="UP000078292">
    <property type="component" value="Unassembled WGS sequence"/>
</dbReference>